<dbReference type="Gramene" id="GBG91153">
    <property type="protein sequence ID" value="GBG91153"/>
    <property type="gene ID" value="CBR_g52034"/>
</dbReference>
<dbReference type="InterPro" id="IPR001878">
    <property type="entry name" value="Znf_CCHC"/>
</dbReference>
<keyword evidence="1" id="KW-0863">Zinc-finger</keyword>
<reference evidence="4 5" key="1">
    <citation type="journal article" date="2018" name="Cell">
        <title>The Chara Genome: Secondary Complexity and Implications for Plant Terrestrialization.</title>
        <authorList>
            <person name="Nishiyama T."/>
            <person name="Sakayama H."/>
            <person name="Vries J.D."/>
            <person name="Buschmann H."/>
            <person name="Saint-Marcoux D."/>
            <person name="Ullrich K.K."/>
            <person name="Haas F.B."/>
            <person name="Vanderstraeten L."/>
            <person name="Becker D."/>
            <person name="Lang D."/>
            <person name="Vosolsobe S."/>
            <person name="Rombauts S."/>
            <person name="Wilhelmsson P.K.I."/>
            <person name="Janitza P."/>
            <person name="Kern R."/>
            <person name="Heyl A."/>
            <person name="Rumpler F."/>
            <person name="Villalobos L.I.A.C."/>
            <person name="Clay J.M."/>
            <person name="Skokan R."/>
            <person name="Toyoda A."/>
            <person name="Suzuki Y."/>
            <person name="Kagoshima H."/>
            <person name="Schijlen E."/>
            <person name="Tajeshwar N."/>
            <person name="Catarino B."/>
            <person name="Hetherington A.J."/>
            <person name="Saltykova A."/>
            <person name="Bonnot C."/>
            <person name="Breuninger H."/>
            <person name="Symeonidi A."/>
            <person name="Radhakrishnan G.V."/>
            <person name="Van Nieuwerburgh F."/>
            <person name="Deforce D."/>
            <person name="Chang C."/>
            <person name="Karol K.G."/>
            <person name="Hedrich R."/>
            <person name="Ulvskov P."/>
            <person name="Glockner G."/>
            <person name="Delwiche C.F."/>
            <person name="Petrasek J."/>
            <person name="Van de Peer Y."/>
            <person name="Friml J."/>
            <person name="Beilby M."/>
            <person name="Dolan L."/>
            <person name="Kohara Y."/>
            <person name="Sugano S."/>
            <person name="Fujiyama A."/>
            <person name="Delaux P.-M."/>
            <person name="Quint M."/>
            <person name="TheiBen G."/>
            <person name="Hagemann M."/>
            <person name="Harholt J."/>
            <person name="Dunand C."/>
            <person name="Zachgo S."/>
            <person name="Langdale J."/>
            <person name="Maumus F."/>
            <person name="Straeten D.V.D."/>
            <person name="Gould S.B."/>
            <person name="Rensing S.A."/>
        </authorList>
    </citation>
    <scope>NUCLEOTIDE SEQUENCE [LARGE SCALE GENOMIC DNA]</scope>
    <source>
        <strain evidence="4 5">S276</strain>
    </source>
</reference>
<feature type="domain" description="CCHC-type" evidence="3">
    <location>
        <begin position="53"/>
        <end position="69"/>
    </location>
</feature>
<dbReference type="OrthoDB" id="1914176at2759"/>
<keyword evidence="1" id="KW-0479">Metal-binding</keyword>
<feature type="compositionally biased region" description="Basic and acidic residues" evidence="2">
    <location>
        <begin position="72"/>
        <end position="86"/>
    </location>
</feature>
<keyword evidence="1" id="KW-0862">Zinc</keyword>
<evidence type="ECO:0000256" key="2">
    <source>
        <dbReference type="SAM" id="MobiDB-lite"/>
    </source>
</evidence>
<feature type="region of interest" description="Disordered" evidence="2">
    <location>
        <begin position="211"/>
        <end position="286"/>
    </location>
</feature>
<dbReference type="PROSITE" id="PS50158">
    <property type="entry name" value="ZF_CCHC"/>
    <property type="match status" value="1"/>
</dbReference>
<keyword evidence="5" id="KW-1185">Reference proteome</keyword>
<gene>
    <name evidence="4" type="ORF">CBR_g52034</name>
</gene>
<feature type="compositionally biased region" description="Basic and acidic residues" evidence="2">
    <location>
        <begin position="213"/>
        <end position="230"/>
    </location>
</feature>
<proteinExistence type="predicted"/>
<dbReference type="SUPFAM" id="SSF57756">
    <property type="entry name" value="Retrovirus zinc finger-like domains"/>
    <property type="match status" value="1"/>
</dbReference>
<feature type="compositionally biased region" description="Basic and acidic residues" evidence="2">
    <location>
        <begin position="12"/>
        <end position="47"/>
    </location>
</feature>
<evidence type="ECO:0000313" key="4">
    <source>
        <dbReference type="EMBL" id="GBG91153.1"/>
    </source>
</evidence>
<comment type="caution">
    <text evidence="4">The sequence shown here is derived from an EMBL/GenBank/DDBJ whole genome shotgun (WGS) entry which is preliminary data.</text>
</comment>
<dbReference type="GO" id="GO:0008270">
    <property type="term" value="F:zinc ion binding"/>
    <property type="evidence" value="ECO:0007669"/>
    <property type="project" value="UniProtKB-KW"/>
</dbReference>
<accession>A0A388M9J2</accession>
<name>A0A388M9J2_CHABU</name>
<protein>
    <recommendedName>
        <fullName evidence="3">CCHC-type domain-containing protein</fullName>
    </recommendedName>
</protein>
<dbReference type="Proteomes" id="UP000265515">
    <property type="component" value="Unassembled WGS sequence"/>
</dbReference>
<sequence length="611" mass="70159">MLTRGRRSVTMSDHREYDRRDRRSSSQDRGSYRGVERGQDAVGERSYRRSPPRCFACNERGHYANQCKNRWRAREDRPSTSYETRRGRSISPRGDTRESTVKEVDKLQLQIKELNKSLASVSEFVQSERAKKEAEEQARREAEAEEQRKVAEKKAKEKKERRRLEKLQREQERDAELEKKMEMQLAMKTGDFFGPVLNVVRKAKAKKQVVTISDHDSESEHGSHGSDTEGIRTQTRRLTINEKRKRGPEPAFEDSPPMLTPAKRTPRGAKEKGAAAAGRVARSKAKLKTKLSPYLARMKKTPGQPGTVAKLRYRNQAMEELRNLDAQELQAICKEEGIAYNGKVDAIFDIARRLQRVNRMIEKRGCATEVESASFDIKEMFSRLPHEDIRDAVHWIVKYYQEKGLEFVRVNTRGRGASFGKTTGADHWRRLELGDVVKLVDLELGHTYTNATGVLLRQVVDIPMGKSTSPPLACILCAMAESKFINSLGRYRRQVFGIRLIDDVILVTTSLPAHIREEILCRFDVCYPRNLILKRTDSGSGVLQFLGCEIRTNQTFPYLGCVQLVKNEDTIWEEEKLVFQNGQSFSSWGSKQLKNAIIYRHLHRIDRNTTI</sequence>
<evidence type="ECO:0000259" key="3">
    <source>
        <dbReference type="PROSITE" id="PS50158"/>
    </source>
</evidence>
<feature type="region of interest" description="Disordered" evidence="2">
    <location>
        <begin position="135"/>
        <end position="175"/>
    </location>
</feature>
<evidence type="ECO:0000256" key="1">
    <source>
        <dbReference type="PROSITE-ProRule" id="PRU00047"/>
    </source>
</evidence>
<dbReference type="SMART" id="SM00343">
    <property type="entry name" value="ZnF_C2HC"/>
    <property type="match status" value="1"/>
</dbReference>
<dbReference type="EMBL" id="BFEA01000876">
    <property type="protein sequence ID" value="GBG91153.1"/>
    <property type="molecule type" value="Genomic_DNA"/>
</dbReference>
<feature type="region of interest" description="Disordered" evidence="2">
    <location>
        <begin position="1"/>
        <end position="57"/>
    </location>
</feature>
<dbReference type="InterPro" id="IPR036875">
    <property type="entry name" value="Znf_CCHC_sf"/>
</dbReference>
<organism evidence="4 5">
    <name type="scientific">Chara braunii</name>
    <name type="common">Braun's stonewort</name>
    <dbReference type="NCBI Taxonomy" id="69332"/>
    <lineage>
        <taxon>Eukaryota</taxon>
        <taxon>Viridiplantae</taxon>
        <taxon>Streptophyta</taxon>
        <taxon>Charophyceae</taxon>
        <taxon>Charales</taxon>
        <taxon>Characeae</taxon>
        <taxon>Chara</taxon>
    </lineage>
</organism>
<feature type="region of interest" description="Disordered" evidence="2">
    <location>
        <begin position="69"/>
        <end position="102"/>
    </location>
</feature>
<dbReference type="GO" id="GO:0003676">
    <property type="term" value="F:nucleic acid binding"/>
    <property type="evidence" value="ECO:0007669"/>
    <property type="project" value="InterPro"/>
</dbReference>
<dbReference type="AlphaFoldDB" id="A0A388M9J2"/>
<evidence type="ECO:0000313" key="5">
    <source>
        <dbReference type="Proteomes" id="UP000265515"/>
    </source>
</evidence>